<dbReference type="OrthoDB" id="9795572at2"/>
<evidence type="ECO:0000259" key="3">
    <source>
        <dbReference type="Pfam" id="PF07238"/>
    </source>
</evidence>
<dbReference type="InterPro" id="IPR009875">
    <property type="entry name" value="PilZ_domain"/>
</dbReference>
<name>A0A429V674_9SPHN</name>
<proteinExistence type="predicted"/>
<reference evidence="4 5" key="1">
    <citation type="submission" date="2018-12" db="EMBL/GenBank/DDBJ databases">
        <title>Sphingomonas sp. HMF7854 Genome sequencing and assembly.</title>
        <authorList>
            <person name="Cha I."/>
            <person name="Kang H."/>
            <person name="Kim H."/>
            <person name="Kang J."/>
            <person name="Joh K."/>
        </authorList>
    </citation>
    <scope>NUCLEOTIDE SEQUENCE [LARGE SCALE GENOMIC DNA]</scope>
    <source>
        <strain evidence="4 5">HMF7854</strain>
    </source>
</reference>
<keyword evidence="2" id="KW-1133">Transmembrane helix</keyword>
<keyword evidence="2" id="KW-0472">Membrane</keyword>
<dbReference type="SUPFAM" id="SSF141371">
    <property type="entry name" value="PilZ domain-like"/>
    <property type="match status" value="1"/>
</dbReference>
<evidence type="ECO:0000256" key="1">
    <source>
        <dbReference type="SAM" id="MobiDB-lite"/>
    </source>
</evidence>
<keyword evidence="2" id="KW-0812">Transmembrane</keyword>
<accession>A0A429V674</accession>
<evidence type="ECO:0000313" key="5">
    <source>
        <dbReference type="Proteomes" id="UP000274661"/>
    </source>
</evidence>
<keyword evidence="5" id="KW-1185">Reference proteome</keyword>
<dbReference type="RefSeq" id="WP_126717275.1">
    <property type="nucleotide sequence ID" value="NZ_RWJF01000001.1"/>
</dbReference>
<gene>
    <name evidence="4" type="ORF">HMF7854_00245</name>
</gene>
<feature type="domain" description="PilZ" evidence="3">
    <location>
        <begin position="24"/>
        <end position="103"/>
    </location>
</feature>
<organism evidence="4 5">
    <name type="scientific">Sphingomonas ginkgonis</name>
    <dbReference type="NCBI Taxonomy" id="2315330"/>
    <lineage>
        <taxon>Bacteria</taxon>
        <taxon>Pseudomonadati</taxon>
        <taxon>Pseudomonadota</taxon>
        <taxon>Alphaproteobacteria</taxon>
        <taxon>Sphingomonadales</taxon>
        <taxon>Sphingomonadaceae</taxon>
        <taxon>Sphingomonas</taxon>
    </lineage>
</organism>
<sequence length="172" mass="18323">MSASKRAGSTPEVESPSAAKGGSRRTAERRPLRLGSVLSDDETEILIRDLSPTGLLIETARELTIGETLVVDIPERGPSEARVVWSSGRFFGCEFRQSITSAAISAAVLQSPFERAIVDGETFDSVRQRIAAAQAEPAAADDRIPLRASVMLVTGLAVGAWTLIGLGLAWLF</sequence>
<protein>
    <submittedName>
        <fullName evidence="4">PilZ domain-containing protein</fullName>
    </submittedName>
</protein>
<dbReference type="Pfam" id="PF07238">
    <property type="entry name" value="PilZ"/>
    <property type="match status" value="1"/>
</dbReference>
<dbReference type="Proteomes" id="UP000274661">
    <property type="component" value="Unassembled WGS sequence"/>
</dbReference>
<feature type="transmembrane region" description="Helical" evidence="2">
    <location>
        <begin position="150"/>
        <end position="171"/>
    </location>
</feature>
<dbReference type="AlphaFoldDB" id="A0A429V674"/>
<dbReference type="GO" id="GO:0035438">
    <property type="term" value="F:cyclic-di-GMP binding"/>
    <property type="evidence" value="ECO:0007669"/>
    <property type="project" value="InterPro"/>
</dbReference>
<feature type="region of interest" description="Disordered" evidence="1">
    <location>
        <begin position="1"/>
        <end position="34"/>
    </location>
</feature>
<evidence type="ECO:0000256" key="2">
    <source>
        <dbReference type="SAM" id="Phobius"/>
    </source>
</evidence>
<comment type="caution">
    <text evidence="4">The sequence shown here is derived from an EMBL/GenBank/DDBJ whole genome shotgun (WGS) entry which is preliminary data.</text>
</comment>
<evidence type="ECO:0000313" key="4">
    <source>
        <dbReference type="EMBL" id="RST29432.1"/>
    </source>
</evidence>
<dbReference type="EMBL" id="RWJF01000001">
    <property type="protein sequence ID" value="RST29432.1"/>
    <property type="molecule type" value="Genomic_DNA"/>
</dbReference>